<keyword evidence="3" id="KW-0663">Pyridoxal phosphate</keyword>
<organism evidence="5 6">
    <name type="scientific">Legionella impletisoli</name>
    <dbReference type="NCBI Taxonomy" id="343510"/>
    <lineage>
        <taxon>Bacteria</taxon>
        <taxon>Pseudomonadati</taxon>
        <taxon>Pseudomonadota</taxon>
        <taxon>Gammaproteobacteria</taxon>
        <taxon>Legionellales</taxon>
        <taxon>Legionellaceae</taxon>
        <taxon>Legionella</taxon>
    </lineage>
</organism>
<sequence>MIKETLEQFINQIKLDGLYRIRERCEELPYNFSSNDYLSLRRETSIQNAYREGFRFFPVGSAGSMVVSGYHSAHASLEKAFAKALDVDECLIFTSGFAANLSIASFLGRLKLHALIDKEVHASIYDGLKLADVSYTRYHHQNLTDLTEKRTKIKGECIVLTESIFSMSGQKTPLKAIAALCPGQLIVDEAHAFGVSGKEGLGEVVASDLSQHEVPLRVIPLGKAFAASGAIIAGQHLWIEALLQCARSYIYSTALSPAYAYGLEYTLDVIRQADDRRQTLNDLILYFRKKTTTSKWSWSNSSTQIQQLKLGCPYRAIHTANRLRDKHIFCLPMRPPTVRKPDSGLRVVLNANHRPEQIDYLFDCLEAI</sequence>
<dbReference type="PANTHER" id="PTHR13693">
    <property type="entry name" value="CLASS II AMINOTRANSFERASE/8-AMINO-7-OXONONANOATE SYNTHASE"/>
    <property type="match status" value="1"/>
</dbReference>
<dbReference type="Gene3D" id="3.90.1150.10">
    <property type="entry name" value="Aspartate Aminotransferase, domain 1"/>
    <property type="match status" value="1"/>
</dbReference>
<dbReference type="RefSeq" id="WP_131775753.1">
    <property type="nucleotide sequence ID" value="NZ_BMOB01000002.1"/>
</dbReference>
<dbReference type="PANTHER" id="PTHR13693:SF100">
    <property type="entry name" value="8-AMINO-7-OXONONANOATE SYNTHASE"/>
    <property type="match status" value="1"/>
</dbReference>
<keyword evidence="6" id="KW-1185">Reference proteome</keyword>
<evidence type="ECO:0000313" key="5">
    <source>
        <dbReference type="EMBL" id="GGI81389.1"/>
    </source>
</evidence>
<dbReference type="GO" id="GO:0008710">
    <property type="term" value="F:8-amino-7-oxononanoate synthase activity"/>
    <property type="evidence" value="ECO:0007669"/>
    <property type="project" value="TreeGrafter"/>
</dbReference>
<reference evidence="5" key="1">
    <citation type="journal article" date="2014" name="Int. J. Syst. Evol. Microbiol.">
        <title>Complete genome sequence of Corynebacterium casei LMG S-19264T (=DSM 44701T), isolated from a smear-ripened cheese.</title>
        <authorList>
            <consortium name="US DOE Joint Genome Institute (JGI-PGF)"/>
            <person name="Walter F."/>
            <person name="Albersmeier A."/>
            <person name="Kalinowski J."/>
            <person name="Ruckert C."/>
        </authorList>
    </citation>
    <scope>NUCLEOTIDE SEQUENCE</scope>
    <source>
        <strain evidence="5">JCM 13919</strain>
    </source>
</reference>
<dbReference type="Pfam" id="PF00155">
    <property type="entry name" value="Aminotran_1_2"/>
    <property type="match status" value="1"/>
</dbReference>
<accession>A0A917N9V6</accession>
<keyword evidence="2" id="KW-0808">Transferase</keyword>
<dbReference type="EMBL" id="BMOB01000002">
    <property type="protein sequence ID" value="GGI81389.1"/>
    <property type="molecule type" value="Genomic_DNA"/>
</dbReference>
<dbReference type="InterPro" id="IPR004839">
    <property type="entry name" value="Aminotransferase_I/II_large"/>
</dbReference>
<dbReference type="GO" id="GO:0030170">
    <property type="term" value="F:pyridoxal phosphate binding"/>
    <property type="evidence" value="ECO:0007669"/>
    <property type="project" value="InterPro"/>
</dbReference>
<dbReference type="Gene3D" id="3.40.640.10">
    <property type="entry name" value="Type I PLP-dependent aspartate aminotransferase-like (Major domain)"/>
    <property type="match status" value="1"/>
</dbReference>
<dbReference type="GO" id="GO:0009102">
    <property type="term" value="P:biotin biosynthetic process"/>
    <property type="evidence" value="ECO:0007669"/>
    <property type="project" value="TreeGrafter"/>
</dbReference>
<dbReference type="Proteomes" id="UP000630149">
    <property type="component" value="Unassembled WGS sequence"/>
</dbReference>
<evidence type="ECO:0000256" key="2">
    <source>
        <dbReference type="ARBA" id="ARBA00022679"/>
    </source>
</evidence>
<dbReference type="InterPro" id="IPR050087">
    <property type="entry name" value="AON_synthase_class-II"/>
</dbReference>
<dbReference type="SUPFAM" id="SSF53383">
    <property type="entry name" value="PLP-dependent transferases"/>
    <property type="match status" value="1"/>
</dbReference>
<dbReference type="InterPro" id="IPR015421">
    <property type="entry name" value="PyrdxlP-dep_Trfase_major"/>
</dbReference>
<reference evidence="5" key="2">
    <citation type="submission" date="2020-09" db="EMBL/GenBank/DDBJ databases">
        <authorList>
            <person name="Sun Q."/>
            <person name="Ohkuma M."/>
        </authorList>
    </citation>
    <scope>NUCLEOTIDE SEQUENCE</scope>
    <source>
        <strain evidence="5">JCM 13919</strain>
    </source>
</reference>
<proteinExistence type="predicted"/>
<evidence type="ECO:0000313" key="6">
    <source>
        <dbReference type="Proteomes" id="UP000630149"/>
    </source>
</evidence>
<feature type="domain" description="Aminotransferase class I/classII large" evidence="4">
    <location>
        <begin position="31"/>
        <end position="363"/>
    </location>
</feature>
<dbReference type="AlphaFoldDB" id="A0A917N9V6"/>
<evidence type="ECO:0000259" key="4">
    <source>
        <dbReference type="Pfam" id="PF00155"/>
    </source>
</evidence>
<protein>
    <submittedName>
        <fullName evidence="5">8-amino-7-oxononanoate synthase</fullName>
    </submittedName>
</protein>
<evidence type="ECO:0000256" key="1">
    <source>
        <dbReference type="ARBA" id="ARBA00001933"/>
    </source>
</evidence>
<gene>
    <name evidence="5" type="primary">bioF</name>
    <name evidence="5" type="ORF">GCM10007966_07360</name>
</gene>
<dbReference type="OrthoDB" id="9807157at2"/>
<comment type="caution">
    <text evidence="5">The sequence shown here is derived from an EMBL/GenBank/DDBJ whole genome shotgun (WGS) entry which is preliminary data.</text>
</comment>
<dbReference type="InterPro" id="IPR015422">
    <property type="entry name" value="PyrdxlP-dep_Trfase_small"/>
</dbReference>
<name>A0A917N9V6_9GAMM</name>
<comment type="cofactor">
    <cofactor evidence="1">
        <name>pyridoxal 5'-phosphate</name>
        <dbReference type="ChEBI" id="CHEBI:597326"/>
    </cofactor>
</comment>
<evidence type="ECO:0000256" key="3">
    <source>
        <dbReference type="ARBA" id="ARBA00022898"/>
    </source>
</evidence>
<dbReference type="InterPro" id="IPR015424">
    <property type="entry name" value="PyrdxlP-dep_Trfase"/>
</dbReference>